<organism evidence="14 15">
    <name type="scientific">Larinioides sclopetarius</name>
    <dbReference type="NCBI Taxonomy" id="280406"/>
    <lineage>
        <taxon>Eukaryota</taxon>
        <taxon>Metazoa</taxon>
        <taxon>Ecdysozoa</taxon>
        <taxon>Arthropoda</taxon>
        <taxon>Chelicerata</taxon>
        <taxon>Arachnida</taxon>
        <taxon>Araneae</taxon>
        <taxon>Araneomorphae</taxon>
        <taxon>Entelegynae</taxon>
        <taxon>Araneoidea</taxon>
        <taxon>Araneidae</taxon>
        <taxon>Larinioides</taxon>
    </lineage>
</organism>
<reference evidence="14 15" key="1">
    <citation type="submission" date="2024-04" db="EMBL/GenBank/DDBJ databases">
        <authorList>
            <person name="Rising A."/>
            <person name="Reimegard J."/>
            <person name="Sonavane S."/>
            <person name="Akerstrom W."/>
            <person name="Nylinder S."/>
            <person name="Hedman E."/>
            <person name="Kallberg Y."/>
        </authorList>
    </citation>
    <scope>NUCLEOTIDE SEQUENCE [LARGE SCALE GENOMIC DNA]</scope>
</reference>
<dbReference type="SUPFAM" id="SSF52058">
    <property type="entry name" value="L domain-like"/>
    <property type="match status" value="2"/>
</dbReference>
<dbReference type="PANTHER" id="PTHR24365">
    <property type="entry name" value="TOLL-LIKE RECEPTOR"/>
    <property type="match status" value="1"/>
</dbReference>
<keyword evidence="8 11" id="KW-0472">Membrane</keyword>
<dbReference type="InterPro" id="IPR032675">
    <property type="entry name" value="LRR_dom_sf"/>
</dbReference>
<evidence type="ECO:0000256" key="8">
    <source>
        <dbReference type="ARBA" id="ARBA00023136"/>
    </source>
</evidence>
<evidence type="ECO:0000256" key="9">
    <source>
        <dbReference type="ARBA" id="ARBA00023170"/>
    </source>
</evidence>
<keyword evidence="10" id="KW-0325">Glycoprotein</keyword>
<evidence type="ECO:0000256" key="6">
    <source>
        <dbReference type="ARBA" id="ARBA00022737"/>
    </source>
</evidence>
<dbReference type="AlphaFoldDB" id="A0AAV2BGA1"/>
<dbReference type="InterPro" id="IPR001611">
    <property type="entry name" value="Leu-rich_rpt"/>
</dbReference>
<keyword evidence="5 12" id="KW-0732">Signal</keyword>
<feature type="signal peptide" evidence="12">
    <location>
        <begin position="1"/>
        <end position="19"/>
    </location>
</feature>
<dbReference type="SMART" id="SM00369">
    <property type="entry name" value="LRR_TYP"/>
    <property type="match status" value="10"/>
</dbReference>
<keyword evidence="15" id="KW-1185">Reference proteome</keyword>
<keyword evidence="6" id="KW-0677">Repeat</keyword>
<evidence type="ECO:0000256" key="2">
    <source>
        <dbReference type="ARBA" id="ARBA00009634"/>
    </source>
</evidence>
<proteinExistence type="inferred from homology"/>
<evidence type="ECO:0000256" key="3">
    <source>
        <dbReference type="ARBA" id="ARBA00022614"/>
    </source>
</evidence>
<dbReference type="GO" id="GO:0007165">
    <property type="term" value="P:signal transduction"/>
    <property type="evidence" value="ECO:0007669"/>
    <property type="project" value="InterPro"/>
</dbReference>
<dbReference type="Proteomes" id="UP001497382">
    <property type="component" value="Unassembled WGS sequence"/>
</dbReference>
<dbReference type="PRINTS" id="PR01537">
    <property type="entry name" value="INTRLKN1R1F"/>
</dbReference>
<dbReference type="InterPro" id="IPR003591">
    <property type="entry name" value="Leu-rich_rpt_typical-subtyp"/>
</dbReference>
<dbReference type="SMART" id="SM00082">
    <property type="entry name" value="LRRCT"/>
    <property type="match status" value="1"/>
</dbReference>
<evidence type="ECO:0000256" key="4">
    <source>
        <dbReference type="ARBA" id="ARBA00022692"/>
    </source>
</evidence>
<dbReference type="InterPro" id="IPR000157">
    <property type="entry name" value="TIR_dom"/>
</dbReference>
<keyword evidence="4 11" id="KW-0812">Transmembrane</keyword>
<dbReference type="PROSITE" id="PS50104">
    <property type="entry name" value="TIR"/>
    <property type="match status" value="1"/>
</dbReference>
<dbReference type="InterPro" id="IPR035897">
    <property type="entry name" value="Toll_tir_struct_dom_sf"/>
</dbReference>
<dbReference type="InterPro" id="IPR000483">
    <property type="entry name" value="Cys-rich_flank_reg_C"/>
</dbReference>
<name>A0AAV2BGA1_9ARAC</name>
<keyword evidence="7 11" id="KW-1133">Transmembrane helix</keyword>
<evidence type="ECO:0000256" key="7">
    <source>
        <dbReference type="ARBA" id="ARBA00022989"/>
    </source>
</evidence>
<feature type="domain" description="TIR" evidence="13">
    <location>
        <begin position="824"/>
        <end position="959"/>
    </location>
</feature>
<evidence type="ECO:0000256" key="11">
    <source>
        <dbReference type="SAM" id="Phobius"/>
    </source>
</evidence>
<dbReference type="GO" id="GO:0038023">
    <property type="term" value="F:signaling receptor activity"/>
    <property type="evidence" value="ECO:0007669"/>
    <property type="project" value="TreeGrafter"/>
</dbReference>
<keyword evidence="3" id="KW-0433">Leucine-rich repeat</keyword>
<dbReference type="GO" id="GO:0005886">
    <property type="term" value="C:plasma membrane"/>
    <property type="evidence" value="ECO:0007669"/>
    <property type="project" value="TreeGrafter"/>
</dbReference>
<protein>
    <recommendedName>
        <fullName evidence="13">TIR domain-containing protein</fullName>
    </recommendedName>
</protein>
<dbReference type="Gene3D" id="3.40.50.10140">
    <property type="entry name" value="Toll/interleukin-1 receptor homology (TIR) domain"/>
    <property type="match status" value="1"/>
</dbReference>
<feature type="transmembrane region" description="Helical" evidence="11">
    <location>
        <begin position="773"/>
        <end position="793"/>
    </location>
</feature>
<evidence type="ECO:0000256" key="1">
    <source>
        <dbReference type="ARBA" id="ARBA00004479"/>
    </source>
</evidence>
<accession>A0AAV2BGA1</accession>
<dbReference type="PROSITE" id="PS51450">
    <property type="entry name" value="LRR"/>
    <property type="match status" value="3"/>
</dbReference>
<evidence type="ECO:0000256" key="5">
    <source>
        <dbReference type="ARBA" id="ARBA00022729"/>
    </source>
</evidence>
<evidence type="ECO:0000313" key="14">
    <source>
        <dbReference type="EMBL" id="CAL1295270.1"/>
    </source>
</evidence>
<sequence length="991" mass="114922">MIRLLIWIVLIHFIKRSSQQECEKDFLKTQPFNCEFQYEKSQAILQCSVDNPSDKTFYFLKIFWQEEVQNDTESIFQSFLSSNLTSESAFYVCKSTYKDFISLDPSILSQFCNSCLDSLSEFINETSVERLQINNSKYSYIFRILDEFPLLTEINFLDNLVLNISEVNFGNLKLINVLSLRNNTIDILPGGMFSNLKLLQKLDLSQNGIEFLSNLSFGKLLNLKSLNLSFNEISIITDDTFAGLTNIEYLYLMNNKLVFVAEDTFASNVMLKSLDMSANPLRVIPEQLLQNLMNLEDFFCSACNLSKIPENLFFNSTQLTDADFSNNEIEILPIKTFERQPLLKDVNLNFNKLNAIPDFKNKSHLIVLRLYQNKLLSINSNLSKEAPNLRYLNVSENKIQYLYDDLVKYFTDLEILDLSKNKIAVVRLGSINVNIRKLYLSNNSIAVFDVKWPKLLTLEVLEMNYNQITFLELPPCIPSIKQTVTFTFQYNKISRLSMTSLLMDESRIVADKNMMAGCLFNGMSKNFVDISHNPLICDCELYSFYKYLKQTKGIILDTFLNLANVTCCEPVHVQNKSVIHLQEDIFSCSLEENCPQPCACGIRAKDNKLFVNCSATEIYEVPQKAPSAAEVLYFNKNHLKKMISLNDDIWQNLTEIHADYNEIITLEHWRIPQNLHYLSLKGNKIRNLPKFLTDFIANQSDFQFFFSGNFKKCNCSDRILKKFLKDNKAFVKDIDNIICEIENNGTTTVLPLYTIPDSMLCSIPIVLGFDPTVTVLSLCAGFIFLIALLLFYYKQRQLILSFLYIHCNEVFQYCFEENDIDDDKIFDAFVAYSSCDRDIMLEILNELEEKEPHFQLCIHERNWLPGRFISDNIMNSVQSSKRTIVILSNNFISSPWFRLELRAAIFEVSGDKTNKLIVVLADKSTSLDDIDTEIRHVISKRTYLVWGERWFWEKLRYAMPRKSCLENEEHDKTVDFNPHRRNSDIALMESM</sequence>
<dbReference type="SUPFAM" id="SSF52200">
    <property type="entry name" value="Toll/Interleukin receptor TIR domain"/>
    <property type="match status" value="1"/>
</dbReference>
<comment type="similarity">
    <text evidence="2">Belongs to the Toll-like receptor family.</text>
</comment>
<dbReference type="SMART" id="SM00365">
    <property type="entry name" value="LRR_SD22"/>
    <property type="match status" value="7"/>
</dbReference>
<dbReference type="Gene3D" id="3.80.10.10">
    <property type="entry name" value="Ribonuclease Inhibitor"/>
    <property type="match status" value="3"/>
</dbReference>
<dbReference type="PANTHER" id="PTHR24365:SF541">
    <property type="entry name" value="PROTEIN TOLL-RELATED"/>
    <property type="match status" value="1"/>
</dbReference>
<evidence type="ECO:0000256" key="12">
    <source>
        <dbReference type="SAM" id="SignalP"/>
    </source>
</evidence>
<comment type="subcellular location">
    <subcellularLocation>
        <location evidence="1">Membrane</location>
        <topology evidence="1">Single-pass type I membrane protein</topology>
    </subcellularLocation>
</comment>
<evidence type="ECO:0000259" key="13">
    <source>
        <dbReference type="PROSITE" id="PS50104"/>
    </source>
</evidence>
<dbReference type="Pfam" id="PF13855">
    <property type="entry name" value="LRR_8"/>
    <property type="match status" value="1"/>
</dbReference>
<feature type="chain" id="PRO_5043382367" description="TIR domain-containing protein" evidence="12">
    <location>
        <begin position="20"/>
        <end position="991"/>
    </location>
</feature>
<dbReference type="Pfam" id="PF01582">
    <property type="entry name" value="TIR"/>
    <property type="match status" value="1"/>
</dbReference>
<keyword evidence="9" id="KW-0675">Receptor</keyword>
<comment type="caution">
    <text evidence="14">The sequence shown here is derived from an EMBL/GenBank/DDBJ whole genome shotgun (WGS) entry which is preliminary data.</text>
</comment>
<gene>
    <name evidence="14" type="ORF">LARSCL_LOCUS19188</name>
</gene>
<dbReference type="EMBL" id="CAXIEN010000366">
    <property type="protein sequence ID" value="CAL1295270.1"/>
    <property type="molecule type" value="Genomic_DNA"/>
</dbReference>
<evidence type="ECO:0000313" key="15">
    <source>
        <dbReference type="Proteomes" id="UP001497382"/>
    </source>
</evidence>
<dbReference type="SMART" id="SM00255">
    <property type="entry name" value="TIR"/>
    <property type="match status" value="1"/>
</dbReference>
<evidence type="ECO:0000256" key="10">
    <source>
        <dbReference type="ARBA" id="ARBA00023180"/>
    </source>
</evidence>